<dbReference type="SUPFAM" id="SSF75304">
    <property type="entry name" value="Amidase signature (AS) enzymes"/>
    <property type="match status" value="1"/>
</dbReference>
<dbReference type="InterPro" id="IPR020556">
    <property type="entry name" value="Amidase_CS"/>
</dbReference>
<dbReference type="PANTHER" id="PTHR46310:SF7">
    <property type="entry name" value="AMIDASE 1"/>
    <property type="match status" value="1"/>
</dbReference>
<accession>A0A2C7A9W7</accession>
<dbReference type="EMBL" id="PDNU01000014">
    <property type="protein sequence ID" value="PHK95180.1"/>
    <property type="molecule type" value="Genomic_DNA"/>
</dbReference>
<sequence length="391" mass="39606">MESETGAFLEGPRLEIAGAAEGPLAGLRFAAKDLFDVAGHPTGAGNPDWARGRPLPARHAWAVQALLDAGARLVGKTVTCELSLGILGFNAHCGTPPNPAAPGCLPGGSSSGSASAVAAGLADIALGTDSGGSVRVPASLCGLYGLRPTHGRISFEGVCVQAPSFDTAGWFARDAGAFARAGAVLLGEPAAAPGQGPLLLAEDAFALADEAVQAALRPQAARVAALLGGAPRPMALGEPGELAAWGSQRAVLQRAEGWQTFRDWIDRVNPRLAFSVARNLGIGAALTEAQIALAAALRHRVRERARALLDGGAILCIPSTPFTAPPLGLPLHALDALSDRIGLLTSFAGLTGVPQLSLPLGQVAGKPVGLSLLAWRGQDARLLGIARALAG</sequence>
<keyword evidence="3" id="KW-1185">Reference proteome</keyword>
<proteinExistence type="predicted"/>
<organism evidence="2 3">
    <name type="scientific">Teichococcus rhizosphaerae</name>
    <dbReference type="NCBI Taxonomy" id="1335062"/>
    <lineage>
        <taxon>Bacteria</taxon>
        <taxon>Pseudomonadati</taxon>
        <taxon>Pseudomonadota</taxon>
        <taxon>Alphaproteobacteria</taxon>
        <taxon>Acetobacterales</taxon>
        <taxon>Roseomonadaceae</taxon>
        <taxon>Roseomonas</taxon>
    </lineage>
</organism>
<dbReference type="RefSeq" id="WP_099095308.1">
    <property type="nucleotide sequence ID" value="NZ_PDNU01000014.1"/>
</dbReference>
<dbReference type="NCBIfam" id="NF006169">
    <property type="entry name" value="PRK08310.1"/>
    <property type="match status" value="1"/>
</dbReference>
<dbReference type="Gene3D" id="3.90.1300.10">
    <property type="entry name" value="Amidase signature (AS) domain"/>
    <property type="match status" value="1"/>
</dbReference>
<protein>
    <submittedName>
        <fullName evidence="2">Glutamyl-tRNA amidotransferase</fullName>
    </submittedName>
</protein>
<reference evidence="2 3" key="1">
    <citation type="submission" date="2017-10" db="EMBL/GenBank/DDBJ databases">
        <authorList>
            <person name="Banno H."/>
            <person name="Chua N.-H."/>
        </authorList>
    </citation>
    <scope>NUCLEOTIDE SEQUENCE [LARGE SCALE GENOMIC DNA]</scope>
    <source>
        <strain evidence="2 3">YW11</strain>
    </source>
</reference>
<dbReference type="InterPro" id="IPR036928">
    <property type="entry name" value="AS_sf"/>
</dbReference>
<dbReference type="Proteomes" id="UP000223527">
    <property type="component" value="Unassembled WGS sequence"/>
</dbReference>
<feature type="domain" description="Amidase" evidence="1">
    <location>
        <begin position="18"/>
        <end position="196"/>
    </location>
</feature>
<feature type="domain" description="Amidase" evidence="1">
    <location>
        <begin position="271"/>
        <end position="383"/>
    </location>
</feature>
<comment type="caution">
    <text evidence="2">The sequence shown here is derived from an EMBL/GenBank/DDBJ whole genome shotgun (WGS) entry which is preliminary data.</text>
</comment>
<evidence type="ECO:0000313" key="3">
    <source>
        <dbReference type="Proteomes" id="UP000223527"/>
    </source>
</evidence>
<gene>
    <name evidence="2" type="ORF">CR162_09465</name>
</gene>
<dbReference type="PROSITE" id="PS00571">
    <property type="entry name" value="AMIDASES"/>
    <property type="match status" value="1"/>
</dbReference>
<name>A0A2C7A9W7_9PROT</name>
<dbReference type="OrthoDB" id="9777859at2"/>
<dbReference type="PANTHER" id="PTHR46310">
    <property type="entry name" value="AMIDASE 1"/>
    <property type="match status" value="1"/>
</dbReference>
<dbReference type="AlphaFoldDB" id="A0A2C7A9W7"/>
<dbReference type="Pfam" id="PF01425">
    <property type="entry name" value="Amidase"/>
    <property type="match status" value="2"/>
</dbReference>
<dbReference type="GO" id="GO:0016740">
    <property type="term" value="F:transferase activity"/>
    <property type="evidence" value="ECO:0007669"/>
    <property type="project" value="UniProtKB-KW"/>
</dbReference>
<evidence type="ECO:0000259" key="1">
    <source>
        <dbReference type="Pfam" id="PF01425"/>
    </source>
</evidence>
<keyword evidence="2" id="KW-0808">Transferase</keyword>
<dbReference type="InterPro" id="IPR023631">
    <property type="entry name" value="Amidase_dom"/>
</dbReference>
<evidence type="ECO:0000313" key="2">
    <source>
        <dbReference type="EMBL" id="PHK95180.1"/>
    </source>
</evidence>